<dbReference type="RefSeq" id="WP_220210887.1">
    <property type="nucleotide sequence ID" value="NZ_BNJK01000002.1"/>
</dbReference>
<evidence type="ECO:0000259" key="1">
    <source>
        <dbReference type="Pfam" id="PF00326"/>
    </source>
</evidence>
<reference evidence="2" key="1">
    <citation type="submission" date="2020-10" db="EMBL/GenBank/DDBJ databases">
        <title>Taxonomic study of unclassified bacteria belonging to the class Ktedonobacteria.</title>
        <authorList>
            <person name="Yabe S."/>
            <person name="Wang C.M."/>
            <person name="Zheng Y."/>
            <person name="Sakai Y."/>
            <person name="Cavaletti L."/>
            <person name="Monciardini P."/>
            <person name="Donadio S."/>
        </authorList>
    </citation>
    <scope>NUCLEOTIDE SEQUENCE</scope>
    <source>
        <strain evidence="2">ID150040</strain>
    </source>
</reference>
<organism evidence="2 3">
    <name type="scientific">Reticulibacter mediterranei</name>
    <dbReference type="NCBI Taxonomy" id="2778369"/>
    <lineage>
        <taxon>Bacteria</taxon>
        <taxon>Bacillati</taxon>
        <taxon>Chloroflexota</taxon>
        <taxon>Ktedonobacteria</taxon>
        <taxon>Ktedonobacterales</taxon>
        <taxon>Reticulibacteraceae</taxon>
        <taxon>Reticulibacter</taxon>
    </lineage>
</organism>
<gene>
    <name evidence="2" type="ORF">KSF_104150</name>
</gene>
<feature type="domain" description="Peptidase S9 prolyl oligopeptidase catalytic" evidence="1">
    <location>
        <begin position="115"/>
        <end position="238"/>
    </location>
</feature>
<proteinExistence type="predicted"/>
<dbReference type="SUPFAM" id="SSF53474">
    <property type="entry name" value="alpha/beta-Hydrolases"/>
    <property type="match status" value="1"/>
</dbReference>
<dbReference type="Proteomes" id="UP000597444">
    <property type="component" value="Unassembled WGS sequence"/>
</dbReference>
<dbReference type="GO" id="GO:0008236">
    <property type="term" value="F:serine-type peptidase activity"/>
    <property type="evidence" value="ECO:0007669"/>
    <property type="project" value="InterPro"/>
</dbReference>
<dbReference type="AlphaFoldDB" id="A0A8J3NAH1"/>
<protein>
    <recommendedName>
        <fullName evidence="1">Peptidase S9 prolyl oligopeptidase catalytic domain-containing protein</fullName>
    </recommendedName>
</protein>
<dbReference type="Pfam" id="PF00326">
    <property type="entry name" value="Peptidase_S9"/>
    <property type="match status" value="1"/>
</dbReference>
<name>A0A8J3NAH1_9CHLR</name>
<evidence type="ECO:0000313" key="3">
    <source>
        <dbReference type="Proteomes" id="UP000597444"/>
    </source>
</evidence>
<dbReference type="GO" id="GO:0006508">
    <property type="term" value="P:proteolysis"/>
    <property type="evidence" value="ECO:0007669"/>
    <property type="project" value="InterPro"/>
</dbReference>
<dbReference type="Gene3D" id="3.40.50.1820">
    <property type="entry name" value="alpha/beta hydrolase"/>
    <property type="match status" value="1"/>
</dbReference>
<accession>A0A8J3NAH1</accession>
<evidence type="ECO:0000313" key="2">
    <source>
        <dbReference type="EMBL" id="GHP00368.1"/>
    </source>
</evidence>
<dbReference type="EMBL" id="BNJK01000002">
    <property type="protein sequence ID" value="GHP00368.1"/>
    <property type="molecule type" value="Genomic_DNA"/>
</dbReference>
<dbReference type="InterPro" id="IPR029058">
    <property type="entry name" value="AB_hydrolase_fold"/>
</dbReference>
<sequence length="295" mass="32671">MLDVSLFAYNVEASFELTVLSEHMKDGARIQDISFKSPLSGKVSACLIVPSEPEVLAGLIFGHWGEGDRGEFVDEAVVLAHLGFVSLCLDASFRRPVSYEPEEELPQADLQWIVDVRRAVDILQDRFTLSSEHIGYIGHSFGASFGGVLAGIEDRIKAYVLMAGVARATEIMRTSNHPLIVQARANTPPEAWESMLATEAPFDACHYIGQAAPASLFFQFARHDDFVPVQEAENYFDLASEPKWIAWYENCNHELSAQARIDRAIFLCEQLGLMMPSHPLVDLLEQIPPPLPIGA</sequence>
<dbReference type="InterPro" id="IPR001375">
    <property type="entry name" value="Peptidase_S9_cat"/>
</dbReference>
<keyword evidence="3" id="KW-1185">Reference proteome</keyword>
<comment type="caution">
    <text evidence="2">The sequence shown here is derived from an EMBL/GenBank/DDBJ whole genome shotgun (WGS) entry which is preliminary data.</text>
</comment>